<comment type="caution">
    <text evidence="1">The sequence shown here is derived from an EMBL/GenBank/DDBJ whole genome shotgun (WGS) entry which is preliminary data.</text>
</comment>
<evidence type="ECO:0000313" key="2">
    <source>
        <dbReference type="Proteomes" id="UP000005512"/>
    </source>
</evidence>
<reference evidence="1" key="1">
    <citation type="submission" date="2009-12" db="EMBL/GenBank/DDBJ databases">
        <authorList>
            <person name="Weinstock G."/>
            <person name="Sodergren E."/>
            <person name="Clifton S."/>
            <person name="Fulton L."/>
            <person name="Fulton B."/>
            <person name="Courtney L."/>
            <person name="Fronick C."/>
            <person name="Harrison M."/>
            <person name="Strong C."/>
            <person name="Farmer C."/>
            <person name="Delahaunty K."/>
            <person name="Markovic C."/>
            <person name="Hall O."/>
            <person name="Minx P."/>
            <person name="Tomlinson C."/>
            <person name="Mitreva M."/>
            <person name="Nelson J."/>
            <person name="Hou S."/>
            <person name="Wollam A."/>
            <person name="Pepin K.H."/>
            <person name="Johnson M."/>
            <person name="Bhonagiri V."/>
            <person name="Nash W.E."/>
            <person name="Warren W."/>
            <person name="Chinwalla A."/>
            <person name="Mardis E.R."/>
            <person name="Wilson R.K."/>
        </authorList>
    </citation>
    <scope>NUCLEOTIDE SEQUENCE [LARGE SCALE GENOMIC DNA]</scope>
    <source>
        <strain evidence="1">DSM 4541</strain>
    </source>
</reference>
<evidence type="ECO:0000313" key="1">
    <source>
        <dbReference type="EMBL" id="EFB71175.1"/>
    </source>
</evidence>
<gene>
    <name evidence="1" type="ORF">PROVRUST_07716</name>
</gene>
<accession>D1P652</accession>
<protein>
    <submittedName>
        <fullName evidence="1">Uncharacterized protein</fullName>
    </submittedName>
</protein>
<dbReference type="EMBL" id="ABXV02000042">
    <property type="protein sequence ID" value="EFB71175.1"/>
    <property type="molecule type" value="Genomic_DNA"/>
</dbReference>
<dbReference type="Proteomes" id="UP000005512">
    <property type="component" value="Unassembled WGS sequence"/>
</dbReference>
<proteinExistence type="predicted"/>
<sequence length="63" mass="7183">MNYFGELLPFSLQIYEHWAAPENSACSIVSCNSNYFEQYLGGGLNKFNFSNLLQHSFLANKTI</sequence>
<name>D1P652_9GAMM</name>
<dbReference type="AlphaFoldDB" id="D1P652"/>
<organism evidence="1 2">
    <name type="scientific">Providencia rustigianii DSM 4541</name>
    <dbReference type="NCBI Taxonomy" id="500637"/>
    <lineage>
        <taxon>Bacteria</taxon>
        <taxon>Pseudomonadati</taxon>
        <taxon>Pseudomonadota</taxon>
        <taxon>Gammaproteobacteria</taxon>
        <taxon>Enterobacterales</taxon>
        <taxon>Morganellaceae</taxon>
        <taxon>Providencia</taxon>
    </lineage>
</organism>
<keyword evidence="2" id="KW-1185">Reference proteome</keyword>
<dbReference type="HOGENOM" id="CLU_2882397_0_0_6"/>